<dbReference type="Proteomes" id="UP001202328">
    <property type="component" value="Unassembled WGS sequence"/>
</dbReference>
<evidence type="ECO:0000313" key="4">
    <source>
        <dbReference type="Proteomes" id="UP001202328"/>
    </source>
</evidence>
<dbReference type="Pfam" id="PF02867">
    <property type="entry name" value="Ribonuc_red_lgC"/>
    <property type="match status" value="1"/>
</dbReference>
<accession>A0AAD4SHZ3</accession>
<dbReference type="InterPro" id="IPR039718">
    <property type="entry name" value="Rrm1"/>
</dbReference>
<dbReference type="AlphaFoldDB" id="A0AAD4SHZ3"/>
<dbReference type="EMBL" id="JAJJMB010010393">
    <property type="protein sequence ID" value="KAI3909063.1"/>
    <property type="molecule type" value="Genomic_DNA"/>
</dbReference>
<feature type="domain" description="Ribonucleotide reductase large subunit C-terminal" evidence="2">
    <location>
        <begin position="24"/>
        <end position="67"/>
    </location>
</feature>
<evidence type="ECO:0000259" key="2">
    <source>
        <dbReference type="Pfam" id="PF02867"/>
    </source>
</evidence>
<protein>
    <recommendedName>
        <fullName evidence="2">Ribonucleotide reductase large subunit C-terminal domain-containing protein</fullName>
    </recommendedName>
</protein>
<comment type="caution">
    <text evidence="3">The sequence shown here is derived from an EMBL/GenBank/DDBJ whole genome shotgun (WGS) entry which is preliminary data.</text>
</comment>
<sequence length="123" mass="13605">MSQRWFAHASPTLFSARTPRPQLSSCFHVCMIEDSIEGIYDTLKECAVISKSAGGIGVSVHSIGATRLSVNCYCVGGGRVVLLVRGRKFNGLWEKSYRDLKDLSLEGTLAPEIRNLVYTKSMY</sequence>
<dbReference type="GO" id="GO:0004748">
    <property type="term" value="F:ribonucleoside-diphosphate reductase activity, thioredoxin disulfide as acceptor"/>
    <property type="evidence" value="ECO:0007669"/>
    <property type="project" value="TreeGrafter"/>
</dbReference>
<keyword evidence="4" id="KW-1185">Reference proteome</keyword>
<dbReference type="InterPro" id="IPR000788">
    <property type="entry name" value="RNR_lg_C"/>
</dbReference>
<evidence type="ECO:0000313" key="3">
    <source>
        <dbReference type="EMBL" id="KAI3909063.1"/>
    </source>
</evidence>
<reference evidence="3" key="1">
    <citation type="submission" date="2022-04" db="EMBL/GenBank/DDBJ databases">
        <title>A functionally conserved STORR gene fusion in Papaver species that diverged 16.8 million years ago.</title>
        <authorList>
            <person name="Catania T."/>
        </authorList>
    </citation>
    <scope>NUCLEOTIDE SEQUENCE</scope>
    <source>
        <strain evidence="3">S-188037</strain>
    </source>
</reference>
<proteinExistence type="inferred from homology"/>
<name>A0AAD4SHZ3_9MAGN</name>
<dbReference type="GO" id="GO:0005524">
    <property type="term" value="F:ATP binding"/>
    <property type="evidence" value="ECO:0007669"/>
    <property type="project" value="TreeGrafter"/>
</dbReference>
<dbReference type="Gene3D" id="3.20.70.20">
    <property type="match status" value="1"/>
</dbReference>
<gene>
    <name evidence="3" type="ORF">MKW98_011424</name>
</gene>
<comment type="similarity">
    <text evidence="1">Belongs to the ribonucleoside diphosphate reductase large chain family.</text>
</comment>
<evidence type="ECO:0000256" key="1">
    <source>
        <dbReference type="ARBA" id="ARBA00010406"/>
    </source>
</evidence>
<organism evidence="3 4">
    <name type="scientific">Papaver atlanticum</name>
    <dbReference type="NCBI Taxonomy" id="357466"/>
    <lineage>
        <taxon>Eukaryota</taxon>
        <taxon>Viridiplantae</taxon>
        <taxon>Streptophyta</taxon>
        <taxon>Embryophyta</taxon>
        <taxon>Tracheophyta</taxon>
        <taxon>Spermatophyta</taxon>
        <taxon>Magnoliopsida</taxon>
        <taxon>Ranunculales</taxon>
        <taxon>Papaveraceae</taxon>
        <taxon>Papaveroideae</taxon>
        <taxon>Papaver</taxon>
    </lineage>
</organism>
<dbReference type="PANTHER" id="PTHR11573">
    <property type="entry name" value="RIBONUCLEOSIDE-DIPHOSPHATE REDUCTASE LARGE CHAIN"/>
    <property type="match status" value="1"/>
</dbReference>
<dbReference type="PANTHER" id="PTHR11573:SF6">
    <property type="entry name" value="RIBONUCLEOSIDE-DIPHOSPHATE REDUCTASE LARGE SUBUNIT"/>
    <property type="match status" value="1"/>
</dbReference>
<dbReference type="GO" id="GO:0005971">
    <property type="term" value="C:ribonucleoside-diphosphate reductase complex"/>
    <property type="evidence" value="ECO:0007669"/>
    <property type="project" value="TreeGrafter"/>
</dbReference>
<dbReference type="GO" id="GO:0009263">
    <property type="term" value="P:deoxyribonucleotide biosynthetic process"/>
    <property type="evidence" value="ECO:0007669"/>
    <property type="project" value="TreeGrafter"/>
</dbReference>
<dbReference type="SUPFAM" id="SSF51998">
    <property type="entry name" value="PFL-like glycyl radical enzymes"/>
    <property type="match status" value="1"/>
</dbReference>